<sequence length="132" mass="14642">MPLSHLLPSSMPGLEVLDPPSVLVHKQHWLFAQSCTVESCSQDSVEILLVYRSPLVKDTGKLYAPVADRILRAEAKTSLFHGVLEAEKMMHGKAEAAVYLLSKAVDRCLFDLEVLRNHITDAITHRNGDLVP</sequence>
<dbReference type="KEGG" id="vg:28378442"/>
<dbReference type="Pfam" id="PF17429">
    <property type="entry name" value="GP70"/>
    <property type="match status" value="1"/>
</dbReference>
<reference evidence="1 2" key="1">
    <citation type="submission" date="2016-03" db="EMBL/GenBank/DDBJ databases">
        <authorList>
            <person name="Montgomery M.T."/>
            <person name="Guerrero C.A."/>
            <person name="Mavrich T.N."/>
            <person name="Pope W.H."/>
            <person name="Garlena R.A."/>
            <person name="Russell D.A."/>
            <person name="Jacobs-Sera D."/>
            <person name="Hendrix R.W."/>
            <person name="Hatfull G.F."/>
        </authorList>
    </citation>
    <scope>NUCLEOTIDE SEQUENCE [LARGE SCALE GENOMIC DNA]</scope>
</reference>
<dbReference type="GeneID" id="28378442"/>
<evidence type="ECO:0000313" key="1">
    <source>
        <dbReference type="EMBL" id="ANA87216.1"/>
    </source>
</evidence>
<proteinExistence type="predicted"/>
<protein>
    <submittedName>
        <fullName evidence="1">Uncharacterized protein</fullName>
    </submittedName>
</protein>
<evidence type="ECO:0000313" key="2">
    <source>
        <dbReference type="Proteomes" id="UP000201990"/>
    </source>
</evidence>
<dbReference type="EMBL" id="KU998251">
    <property type="protein sequence ID" value="ANA87216.1"/>
    <property type="molecule type" value="Genomic_DNA"/>
</dbReference>
<accession>A0A160DGI7</accession>
<dbReference type="Proteomes" id="UP000201990">
    <property type="component" value="Segment"/>
</dbReference>
<organism evidence="1 2">
    <name type="scientific">Gordonia phage KatherineG</name>
    <dbReference type="NCBI Taxonomy" id="1838070"/>
    <lineage>
        <taxon>Viruses</taxon>
        <taxon>Duplodnaviria</taxon>
        <taxon>Heunggongvirae</taxon>
        <taxon>Uroviricota</taxon>
        <taxon>Caudoviricetes</taxon>
        <taxon>Soupsvirus</taxon>
        <taxon>Soupsvirus soups</taxon>
    </lineage>
</organism>
<dbReference type="InterPro" id="IPR035405">
    <property type="entry name" value="GP70"/>
</dbReference>
<gene>
    <name evidence="1" type="primary">83</name>
    <name evidence="1" type="ORF">PBI_KATHERINEG_83</name>
</gene>
<name>A0A160DGI7_9CAUD</name>
<dbReference type="RefSeq" id="YP_009269103.1">
    <property type="nucleotide sequence ID" value="NC_030695.1"/>
</dbReference>